<dbReference type="SUPFAM" id="SSF53474">
    <property type="entry name" value="alpha/beta-Hydrolases"/>
    <property type="match status" value="1"/>
</dbReference>
<dbReference type="Pfam" id="PF00450">
    <property type="entry name" value="Peptidase_S10"/>
    <property type="match status" value="1"/>
</dbReference>
<sequence length="461" mass="52536">MNRGILVWSLLLVSFVSVECFFRPKVRKFPIPEGDNPGKPLYLTPLINSGKIKKAQHLSQVKPNIGNTTSYSGFLTTNKKCGNNLFFWYFPAQENPDIAPLVLWLQGGPGASSLYGLFEENGPFNSFSDGLQPRNYSWNVKNNLLFIDQPVGTGFSFTKNSCYAKDQTDVGKDLYSALIQFLKLFPKLQENDFFITGESFGGHYVPAIGYTIYKNNPKAKLKIKLAGMMIGDGWTDPREQIVYGDYLFQMGLIDYDVLQDFYSYQKQFVEQVDAQDWSDAFNTWDTIINLYLSNAGTGVYNWLPQPNDDSNWDQFIQETSTRKAIHVGSLAFNEESDTVYSYLQNNIPQSVKPWVEELLENYPIVFYVGQVDVICGYPMVINFLRSLEWSGQQQYLNATRNQWMVEEELAGYITGTHNLFDVLVRDAGHMVPADQPSWAFELVNSFTTGHGVFANQKKRNH</sequence>
<evidence type="ECO:0000256" key="2">
    <source>
        <dbReference type="ARBA" id="ARBA00022645"/>
    </source>
</evidence>
<accession>A0A1B6LF06</accession>
<keyword evidence="4 7" id="KW-0732">Signal</keyword>
<keyword evidence="2" id="KW-0121">Carboxypeptidase</keyword>
<feature type="chain" id="PRO_5008587360" description="Carboxypeptidase" evidence="7">
    <location>
        <begin position="21"/>
        <end position="461"/>
    </location>
</feature>
<dbReference type="PANTHER" id="PTHR11802:SF472">
    <property type="entry name" value="SERINE CARBOXYPEPTIDASE CPVL-RELATED"/>
    <property type="match status" value="1"/>
</dbReference>
<dbReference type="InterPro" id="IPR001563">
    <property type="entry name" value="Peptidase_S10"/>
</dbReference>
<reference evidence="8" key="1">
    <citation type="submission" date="2015-11" db="EMBL/GenBank/DDBJ databases">
        <title>De novo transcriptome assembly of four potential Pierce s Disease insect vectors from Arizona vineyards.</title>
        <authorList>
            <person name="Tassone E.E."/>
        </authorList>
    </citation>
    <scope>NUCLEOTIDE SEQUENCE</scope>
</reference>
<dbReference type="GO" id="GO:0006508">
    <property type="term" value="P:proteolysis"/>
    <property type="evidence" value="ECO:0007669"/>
    <property type="project" value="UniProtKB-KW"/>
</dbReference>
<organism evidence="8">
    <name type="scientific">Graphocephala atropunctata</name>
    <dbReference type="NCBI Taxonomy" id="36148"/>
    <lineage>
        <taxon>Eukaryota</taxon>
        <taxon>Metazoa</taxon>
        <taxon>Ecdysozoa</taxon>
        <taxon>Arthropoda</taxon>
        <taxon>Hexapoda</taxon>
        <taxon>Insecta</taxon>
        <taxon>Pterygota</taxon>
        <taxon>Neoptera</taxon>
        <taxon>Paraneoptera</taxon>
        <taxon>Hemiptera</taxon>
        <taxon>Auchenorrhyncha</taxon>
        <taxon>Membracoidea</taxon>
        <taxon>Cicadellidae</taxon>
        <taxon>Cicadellinae</taxon>
        <taxon>Cicadellini</taxon>
        <taxon>Graphocephala</taxon>
    </lineage>
</organism>
<dbReference type="GO" id="GO:0004185">
    <property type="term" value="F:serine-type carboxypeptidase activity"/>
    <property type="evidence" value="ECO:0007669"/>
    <property type="project" value="InterPro"/>
</dbReference>
<evidence type="ECO:0000256" key="4">
    <source>
        <dbReference type="ARBA" id="ARBA00022729"/>
    </source>
</evidence>
<dbReference type="AlphaFoldDB" id="A0A1B6LF06"/>
<evidence type="ECO:0000256" key="6">
    <source>
        <dbReference type="ARBA" id="ARBA00023180"/>
    </source>
</evidence>
<keyword evidence="5" id="KW-0378">Hydrolase</keyword>
<evidence type="ECO:0000256" key="5">
    <source>
        <dbReference type="ARBA" id="ARBA00022801"/>
    </source>
</evidence>
<feature type="signal peptide" evidence="7">
    <location>
        <begin position="1"/>
        <end position="20"/>
    </location>
</feature>
<protein>
    <recommendedName>
        <fullName evidence="9">Carboxypeptidase</fullName>
    </recommendedName>
</protein>
<evidence type="ECO:0000313" key="8">
    <source>
        <dbReference type="EMBL" id="JAT22124.1"/>
    </source>
</evidence>
<dbReference type="InterPro" id="IPR033124">
    <property type="entry name" value="Ser_caboxypep_his_AS"/>
</dbReference>
<dbReference type="PANTHER" id="PTHR11802">
    <property type="entry name" value="SERINE PROTEASE FAMILY S10 SERINE CARBOXYPEPTIDASE"/>
    <property type="match status" value="1"/>
</dbReference>
<evidence type="ECO:0000256" key="3">
    <source>
        <dbReference type="ARBA" id="ARBA00022670"/>
    </source>
</evidence>
<gene>
    <name evidence="8" type="ORF">g.12906</name>
</gene>
<name>A0A1B6LF06_9HEMI</name>
<evidence type="ECO:0000256" key="1">
    <source>
        <dbReference type="ARBA" id="ARBA00009431"/>
    </source>
</evidence>
<evidence type="ECO:0000256" key="7">
    <source>
        <dbReference type="SAM" id="SignalP"/>
    </source>
</evidence>
<dbReference type="EMBL" id="GEBQ01017853">
    <property type="protein sequence ID" value="JAT22124.1"/>
    <property type="molecule type" value="Transcribed_RNA"/>
</dbReference>
<keyword evidence="3" id="KW-0645">Protease</keyword>
<keyword evidence="6" id="KW-0325">Glycoprotein</keyword>
<dbReference type="PRINTS" id="PR00724">
    <property type="entry name" value="CRBOXYPTASEC"/>
</dbReference>
<dbReference type="InterPro" id="IPR029058">
    <property type="entry name" value="AB_hydrolase_fold"/>
</dbReference>
<comment type="similarity">
    <text evidence="1">Belongs to the peptidase S10 family.</text>
</comment>
<proteinExistence type="inferred from homology"/>
<dbReference type="PROSITE" id="PS00560">
    <property type="entry name" value="CARBOXYPEPT_SER_HIS"/>
    <property type="match status" value="1"/>
</dbReference>
<dbReference type="Gene3D" id="3.40.50.1820">
    <property type="entry name" value="alpha/beta hydrolase"/>
    <property type="match status" value="1"/>
</dbReference>
<evidence type="ECO:0008006" key="9">
    <source>
        <dbReference type="Google" id="ProtNLM"/>
    </source>
</evidence>